<protein>
    <submittedName>
        <fullName evidence="2">YvbI protein</fullName>
    </submittedName>
</protein>
<dbReference type="AlphaFoldDB" id="W7YC89"/>
<evidence type="ECO:0000313" key="3">
    <source>
        <dbReference type="Proteomes" id="UP000019364"/>
    </source>
</evidence>
<feature type="transmembrane region" description="Helical" evidence="1">
    <location>
        <begin position="244"/>
        <end position="266"/>
    </location>
</feature>
<feature type="transmembrane region" description="Helical" evidence="1">
    <location>
        <begin position="278"/>
        <end position="301"/>
    </location>
</feature>
<accession>W7YC89</accession>
<dbReference type="STRING" id="1236976.JCM16418_2632"/>
<organism evidence="2 3">
    <name type="scientific">Paenibacillus pini JCM 16418</name>
    <dbReference type="NCBI Taxonomy" id="1236976"/>
    <lineage>
        <taxon>Bacteria</taxon>
        <taxon>Bacillati</taxon>
        <taxon>Bacillota</taxon>
        <taxon>Bacilli</taxon>
        <taxon>Bacillales</taxon>
        <taxon>Paenibacillaceae</taxon>
        <taxon>Paenibacillus</taxon>
    </lineage>
</organism>
<keyword evidence="1" id="KW-0472">Membrane</keyword>
<keyword evidence="1" id="KW-1133">Transmembrane helix</keyword>
<dbReference type="EMBL" id="BAVZ01000007">
    <property type="protein sequence ID" value="GAF08550.1"/>
    <property type="molecule type" value="Genomic_DNA"/>
</dbReference>
<evidence type="ECO:0000256" key="1">
    <source>
        <dbReference type="SAM" id="Phobius"/>
    </source>
</evidence>
<dbReference type="SUPFAM" id="SSF57770">
    <property type="entry name" value="Methionyl-tRNA synthetase (MetRS), Zn-domain"/>
    <property type="match status" value="1"/>
</dbReference>
<dbReference type="OrthoDB" id="2448863at2"/>
<dbReference type="InterPro" id="IPR029038">
    <property type="entry name" value="MetRS_Zn"/>
</dbReference>
<dbReference type="RefSeq" id="WP_036649064.1">
    <property type="nucleotide sequence ID" value="NZ_BAVZ01000007.1"/>
</dbReference>
<dbReference type="eggNOG" id="COG3064">
    <property type="taxonomic scope" value="Bacteria"/>
</dbReference>
<evidence type="ECO:0000313" key="2">
    <source>
        <dbReference type="EMBL" id="GAF08550.1"/>
    </source>
</evidence>
<reference evidence="2 3" key="1">
    <citation type="journal article" date="2014" name="Genome Announc.">
        <title>Draft Genome Sequence of Paenibacillus pini JCM 16418T, Isolated from the Rhizosphere of Pine Tree.</title>
        <authorList>
            <person name="Yuki M."/>
            <person name="Oshima K."/>
            <person name="Suda W."/>
            <person name="Oshida Y."/>
            <person name="Kitamura K."/>
            <person name="Iida Y."/>
            <person name="Hattori M."/>
            <person name="Ohkuma M."/>
        </authorList>
    </citation>
    <scope>NUCLEOTIDE SEQUENCE [LARGE SCALE GENOMIC DNA]</scope>
    <source>
        <strain evidence="2 3">JCM 16418</strain>
    </source>
</reference>
<sequence length="309" mass="34441">MEKICPNCHHLNDYGDYCAECGTRLAEDEVSRNTFLVGEAEPPQVHISKTQDEGRYVDARHSERVLGREAGYSSEESAVAAATQNRGPLGVDAQSSPRDAASTGTGSAQVYLDNAKKVSQLYFGFFVNALKRPMGYAQETGKENFMNGLITIVLFSLIIPLMAYTLFRNVAFFVDHPFWSMFVKPWFGYIIFMMIIASFTYLTIRLGKTVVSYQEVISKFGALLVPFLCCLLIAYIMAILHASIFIIFFALGFIGAIFTIPALLISSYNKAKQSTLDTVYGTLLTYLLTCIVLWIMGNILMDSLTNFMV</sequence>
<proteinExistence type="predicted"/>
<gene>
    <name evidence="2" type="ORF">JCM16418_2632</name>
</gene>
<feature type="transmembrane region" description="Helical" evidence="1">
    <location>
        <begin position="216"/>
        <end position="238"/>
    </location>
</feature>
<keyword evidence="1" id="KW-0812">Transmembrane</keyword>
<feature type="transmembrane region" description="Helical" evidence="1">
    <location>
        <begin position="186"/>
        <end position="204"/>
    </location>
</feature>
<keyword evidence="3" id="KW-1185">Reference proteome</keyword>
<comment type="caution">
    <text evidence="2">The sequence shown here is derived from an EMBL/GenBank/DDBJ whole genome shotgun (WGS) entry which is preliminary data.</text>
</comment>
<feature type="transmembrane region" description="Helical" evidence="1">
    <location>
        <begin position="145"/>
        <end position="166"/>
    </location>
</feature>
<dbReference type="Proteomes" id="UP000019364">
    <property type="component" value="Unassembled WGS sequence"/>
</dbReference>
<name>W7YC89_9BACL</name>